<dbReference type="Proteomes" id="UP000195652">
    <property type="component" value="Chromosome"/>
</dbReference>
<reference evidence="1 2" key="1">
    <citation type="journal article" date="2014" name="BMC Vet. Res.">
        <title>First report of Corynebacterium pseudotuberculosis from caseous lymphadenitis lesions in Black Alentejano pig (Sus scrofa domesticus).</title>
        <authorList>
            <person name="Oliveira M."/>
            <person name="Barroco C."/>
            <person name="Mottola C."/>
            <person name="Santos R."/>
            <person name="Lemsaddek A."/>
            <person name="Tavares L."/>
            <person name="Semedo-Lemsaddek T."/>
        </authorList>
    </citation>
    <scope>NUCLEOTIDE SEQUENCE [LARGE SCALE GENOMIC DNA]</scope>
    <source>
        <strain evidence="1 2">PO100/5</strain>
    </source>
</reference>
<accession>A0A7Y4P8W5</accession>
<evidence type="ECO:0000313" key="1">
    <source>
        <dbReference type="EMBL" id="ARU45922.1"/>
    </source>
</evidence>
<dbReference type="AlphaFoldDB" id="A0A7Y4P8W5"/>
<reference evidence="1 2" key="3">
    <citation type="journal article" date="2020" name="Int. J. Syst. Evol. Microbiol.">
        <title>Corynebacterium silvaticum sp. nov., a unique group of NTTB corynebacteria in wild boar and roe deer.</title>
        <authorList>
            <person name="Dangel A."/>
            <person name="Berger A."/>
            <person name="Rau J."/>
            <person name="Eisenberg T."/>
            <person name="Kampfer P."/>
            <person name="Margos G."/>
            <person name="Contzen M."/>
            <person name="Busse H.J."/>
            <person name="Konrad R."/>
            <person name="Peters M."/>
            <person name="Sting R."/>
            <person name="Sing A."/>
        </authorList>
    </citation>
    <scope>NUCLEOTIDE SEQUENCE [LARGE SCALE GENOMIC DNA]</scope>
    <source>
        <strain evidence="1 2">PO100/5</strain>
    </source>
</reference>
<proteinExistence type="predicted"/>
<evidence type="ECO:0000313" key="2">
    <source>
        <dbReference type="Proteomes" id="UP000195652"/>
    </source>
</evidence>
<dbReference type="RefSeq" id="WP_087453752.1">
    <property type="nucleotide sequence ID" value="NZ_CP021417.2"/>
</dbReference>
<dbReference type="GeneID" id="75007581"/>
<dbReference type="NCBIfam" id="TIGR03544">
    <property type="entry name" value="DivI1A_domain"/>
    <property type="match status" value="1"/>
</dbReference>
<dbReference type="KEGG" id="csil:CBE74_04810"/>
<name>A0A7Y4P8W5_9CORY</name>
<gene>
    <name evidence="1" type="ORF">CBE74_04810</name>
</gene>
<reference evidence="1 2" key="2">
    <citation type="journal article" date="2020" name="Antonie Van Leeuwenhoek">
        <title>Phylogenomic characterisation of a novel corynebacterial species pathogenic to animals.</title>
        <authorList>
            <person name="Moller J."/>
            <person name="Musella L."/>
            <person name="Melnikov V."/>
            <person name="Geissdorfer W."/>
            <person name="Burkovski A."/>
            <person name="Sangal V."/>
        </authorList>
    </citation>
    <scope>NUCLEOTIDE SEQUENCE [LARGE SCALE GENOMIC DNA]</scope>
    <source>
        <strain evidence="1 2">PO100/5</strain>
    </source>
</reference>
<dbReference type="InterPro" id="IPR019933">
    <property type="entry name" value="DivIVA_domain"/>
</dbReference>
<dbReference type="OrthoDB" id="3404379at2"/>
<reference evidence="1 2" key="4">
    <citation type="journal article" date="2020" name="PLoS ONE">
        <title>Taxonomic classification of strain PO100/5 shows a broader geographic distribution and genetic markers of the recently described Corynebacterium silvaticum.</title>
        <authorList>
            <person name="Viana M.V.C."/>
            <person name="Profeta R."/>
            <person name="da Silva A.L."/>
            <person name="Hurtado R."/>
            <person name="Cerqueira J.C."/>
            <person name="Ribeiro B.F.S."/>
            <person name="Almeida M.O."/>
            <person name="Morais-Rodrigues F."/>
            <person name="Soares S.C."/>
            <person name="Oliveira M."/>
            <person name="Tavares L."/>
            <person name="Figueiredo H."/>
            <person name="Wattam A.R."/>
            <person name="Barh D."/>
            <person name="Ghosh P."/>
            <person name="Silva A."/>
            <person name="Azevedo V."/>
        </authorList>
    </citation>
    <scope>NUCLEOTIDE SEQUENCE [LARGE SCALE GENOMIC DNA]</scope>
    <source>
        <strain evidence="1 2">PO100/5</strain>
    </source>
</reference>
<protein>
    <submittedName>
        <fullName evidence="1">DivIVA domain-containing protein</fullName>
    </submittedName>
</protein>
<keyword evidence="2" id="KW-1185">Reference proteome</keyword>
<dbReference type="EMBL" id="CP021417">
    <property type="protein sequence ID" value="ARU45922.1"/>
    <property type="molecule type" value="Genomic_DNA"/>
</dbReference>
<sequence>MVSWIVLIVLLVIFVAVLSWLLGMLFGRGEAAEPLGASIGLTKQNVEVVRRGDLESVRFDTVLRGYRQDQVDAVIGELEQQVRELRSQTLPNGSE</sequence>
<organism evidence="1 2">
    <name type="scientific">Corynebacterium silvaticum</name>
    <dbReference type="NCBI Taxonomy" id="2320431"/>
    <lineage>
        <taxon>Bacteria</taxon>
        <taxon>Bacillati</taxon>
        <taxon>Actinomycetota</taxon>
        <taxon>Actinomycetes</taxon>
        <taxon>Mycobacteriales</taxon>
        <taxon>Corynebacteriaceae</taxon>
        <taxon>Corynebacterium</taxon>
    </lineage>
</organism>